<evidence type="ECO:0000313" key="3">
    <source>
        <dbReference type="Proteomes" id="UP001556367"/>
    </source>
</evidence>
<organism evidence="2 3">
    <name type="scientific">Hohenbuehelia grisea</name>
    <dbReference type="NCBI Taxonomy" id="104357"/>
    <lineage>
        <taxon>Eukaryota</taxon>
        <taxon>Fungi</taxon>
        <taxon>Dikarya</taxon>
        <taxon>Basidiomycota</taxon>
        <taxon>Agaricomycotina</taxon>
        <taxon>Agaricomycetes</taxon>
        <taxon>Agaricomycetidae</taxon>
        <taxon>Agaricales</taxon>
        <taxon>Pleurotineae</taxon>
        <taxon>Pleurotaceae</taxon>
        <taxon>Hohenbuehelia</taxon>
    </lineage>
</organism>
<dbReference type="EMBL" id="JASNQZ010000011">
    <property type="protein sequence ID" value="KAL0950550.1"/>
    <property type="molecule type" value="Genomic_DNA"/>
</dbReference>
<feature type="transmembrane region" description="Helical" evidence="1">
    <location>
        <begin position="42"/>
        <end position="67"/>
    </location>
</feature>
<keyword evidence="3" id="KW-1185">Reference proteome</keyword>
<dbReference type="PANTHER" id="PTHR40465:SF1">
    <property type="entry name" value="DUF6534 DOMAIN-CONTAINING PROTEIN"/>
    <property type="match status" value="1"/>
</dbReference>
<name>A0ABR3J504_9AGAR</name>
<dbReference type="Proteomes" id="UP001556367">
    <property type="component" value="Unassembled WGS sequence"/>
</dbReference>
<keyword evidence="1" id="KW-0812">Transmembrane</keyword>
<feature type="transmembrane region" description="Helical" evidence="1">
    <location>
        <begin position="12"/>
        <end position="35"/>
    </location>
</feature>
<reference evidence="3" key="1">
    <citation type="submission" date="2024-06" db="EMBL/GenBank/DDBJ databases">
        <title>Multi-omics analyses provide insights into the biosynthesis of the anticancer antibiotic pleurotin in Hohenbuehelia grisea.</title>
        <authorList>
            <person name="Weaver J.A."/>
            <person name="Alberti F."/>
        </authorList>
    </citation>
    <scope>NUCLEOTIDE SEQUENCE [LARGE SCALE GENOMIC DNA]</scope>
    <source>
        <strain evidence="3">T-177</strain>
    </source>
</reference>
<dbReference type="PANTHER" id="PTHR40465">
    <property type="entry name" value="CHROMOSOME 1, WHOLE GENOME SHOTGUN SEQUENCE"/>
    <property type="match status" value="1"/>
</dbReference>
<feature type="transmembrane region" description="Helical" evidence="1">
    <location>
        <begin position="135"/>
        <end position="160"/>
    </location>
</feature>
<accession>A0ABR3J504</accession>
<proteinExistence type="predicted"/>
<keyword evidence="1" id="KW-0472">Membrane</keyword>
<evidence type="ECO:0000313" key="2">
    <source>
        <dbReference type="EMBL" id="KAL0950550.1"/>
    </source>
</evidence>
<sequence length="207" mass="23581">MEHFDLGNTMGALMIGVVVSSCLFGVIIVQTFYYFMTYNDPLVIRCTVWILLYEAMLHLTITSFILYEFRALETVHTALSAHGLYYFTIHNYNNPAALLVEPLTGVVVIVFSTAIKLVVQLFYTRRVWNVSNKNVFLCGFLLLFGIGNFGVSISVSLAAFRDRHFSKLQADLGPIDTALIQYREYKQANQSAYGVYYQQWACNQVHN</sequence>
<keyword evidence="1" id="KW-1133">Transmembrane helix</keyword>
<comment type="caution">
    <text evidence="2">The sequence shown here is derived from an EMBL/GenBank/DDBJ whole genome shotgun (WGS) entry which is preliminary data.</text>
</comment>
<feature type="transmembrane region" description="Helical" evidence="1">
    <location>
        <begin position="103"/>
        <end position="123"/>
    </location>
</feature>
<gene>
    <name evidence="2" type="ORF">HGRIS_007357</name>
</gene>
<protein>
    <submittedName>
        <fullName evidence="2">Uncharacterized protein</fullName>
    </submittedName>
</protein>
<evidence type="ECO:0000256" key="1">
    <source>
        <dbReference type="SAM" id="Phobius"/>
    </source>
</evidence>